<feature type="non-terminal residue" evidence="1">
    <location>
        <position position="1"/>
    </location>
</feature>
<gene>
    <name evidence="1" type="ORF">S06H3_57067</name>
</gene>
<proteinExistence type="predicted"/>
<dbReference type="AlphaFoldDB" id="X1PMS6"/>
<protein>
    <submittedName>
        <fullName evidence="1">Uncharacterized protein</fullName>
    </submittedName>
</protein>
<name>X1PMS6_9ZZZZ</name>
<dbReference type="EMBL" id="BARV01036783">
    <property type="protein sequence ID" value="GAI57143.1"/>
    <property type="molecule type" value="Genomic_DNA"/>
</dbReference>
<organism evidence="1">
    <name type="scientific">marine sediment metagenome</name>
    <dbReference type="NCBI Taxonomy" id="412755"/>
    <lineage>
        <taxon>unclassified sequences</taxon>
        <taxon>metagenomes</taxon>
        <taxon>ecological metagenomes</taxon>
    </lineage>
</organism>
<comment type="caution">
    <text evidence="1">The sequence shown here is derived from an EMBL/GenBank/DDBJ whole genome shotgun (WGS) entry which is preliminary data.</text>
</comment>
<sequence length="54" mass="6196">SDELNFFISEISATNSHESHSPKTTGKHITVESEAQVAGYMFFKDAFIFYFQIF</sequence>
<accession>X1PMS6</accession>
<reference evidence="1" key="1">
    <citation type="journal article" date="2014" name="Front. Microbiol.">
        <title>High frequency of phylogenetically diverse reductive dehalogenase-homologous genes in deep subseafloor sedimentary metagenomes.</title>
        <authorList>
            <person name="Kawai M."/>
            <person name="Futagami T."/>
            <person name="Toyoda A."/>
            <person name="Takaki Y."/>
            <person name="Nishi S."/>
            <person name="Hori S."/>
            <person name="Arai W."/>
            <person name="Tsubouchi T."/>
            <person name="Morono Y."/>
            <person name="Uchiyama I."/>
            <person name="Ito T."/>
            <person name="Fujiyama A."/>
            <person name="Inagaki F."/>
            <person name="Takami H."/>
        </authorList>
    </citation>
    <scope>NUCLEOTIDE SEQUENCE</scope>
    <source>
        <strain evidence="1">Expedition CK06-06</strain>
    </source>
</reference>
<evidence type="ECO:0000313" key="1">
    <source>
        <dbReference type="EMBL" id="GAI57143.1"/>
    </source>
</evidence>